<comment type="caution">
    <text evidence="1">The sequence shown here is derived from an EMBL/GenBank/DDBJ whole genome shotgun (WGS) entry which is preliminary data.</text>
</comment>
<accession>A0AAD2CDT7</accession>
<organism evidence="1 2">
    <name type="scientific">Cylindrotheca closterium</name>
    <dbReference type="NCBI Taxonomy" id="2856"/>
    <lineage>
        <taxon>Eukaryota</taxon>
        <taxon>Sar</taxon>
        <taxon>Stramenopiles</taxon>
        <taxon>Ochrophyta</taxon>
        <taxon>Bacillariophyta</taxon>
        <taxon>Bacillariophyceae</taxon>
        <taxon>Bacillariophycidae</taxon>
        <taxon>Bacillariales</taxon>
        <taxon>Bacillariaceae</taxon>
        <taxon>Cylindrotheca</taxon>
    </lineage>
</organism>
<keyword evidence="2" id="KW-1185">Reference proteome</keyword>
<proteinExistence type="predicted"/>
<protein>
    <submittedName>
        <fullName evidence="1">Uncharacterized protein</fullName>
    </submittedName>
</protein>
<name>A0AAD2CDT7_9STRA</name>
<evidence type="ECO:0000313" key="2">
    <source>
        <dbReference type="Proteomes" id="UP001295423"/>
    </source>
</evidence>
<dbReference type="Proteomes" id="UP001295423">
    <property type="component" value="Unassembled WGS sequence"/>
</dbReference>
<sequence>MKRMTKNPHYIIIVVLFSSRRYFLDMLYTIYRESMASTRYCHRHCFQIMDHVIYIIGRVAEMKPYILG</sequence>
<dbReference type="AlphaFoldDB" id="A0AAD2CDT7"/>
<gene>
    <name evidence="1" type="ORF">CYCCA115_LOCUS2313</name>
</gene>
<dbReference type="EMBL" id="CAKOGP040000136">
    <property type="protein sequence ID" value="CAJ1931269.1"/>
    <property type="molecule type" value="Genomic_DNA"/>
</dbReference>
<reference evidence="1" key="1">
    <citation type="submission" date="2023-08" db="EMBL/GenBank/DDBJ databases">
        <authorList>
            <person name="Audoor S."/>
            <person name="Bilcke G."/>
        </authorList>
    </citation>
    <scope>NUCLEOTIDE SEQUENCE</scope>
</reference>
<evidence type="ECO:0000313" key="1">
    <source>
        <dbReference type="EMBL" id="CAJ1931269.1"/>
    </source>
</evidence>